<protein>
    <submittedName>
        <fullName evidence="1">Uncharacterized protein</fullName>
    </submittedName>
</protein>
<evidence type="ECO:0000313" key="1">
    <source>
        <dbReference type="EMBL" id="KAI3809835.1"/>
    </source>
</evidence>
<sequence length="116" mass="12965">MAVLRRRRAGAGGTRRLPMEMLIPMTSGQQLDDRLEGARRGWRRRLELIKIVIRGKGSVKEGRFGQKRDLKFDPSGGCHQAKHAVVMVHAVVKGTGAKTVTRSCCLFCSFERFGLI</sequence>
<evidence type="ECO:0000313" key="2">
    <source>
        <dbReference type="Proteomes" id="UP001056120"/>
    </source>
</evidence>
<organism evidence="1 2">
    <name type="scientific">Smallanthus sonchifolius</name>
    <dbReference type="NCBI Taxonomy" id="185202"/>
    <lineage>
        <taxon>Eukaryota</taxon>
        <taxon>Viridiplantae</taxon>
        <taxon>Streptophyta</taxon>
        <taxon>Embryophyta</taxon>
        <taxon>Tracheophyta</taxon>
        <taxon>Spermatophyta</taxon>
        <taxon>Magnoliopsida</taxon>
        <taxon>eudicotyledons</taxon>
        <taxon>Gunneridae</taxon>
        <taxon>Pentapetalae</taxon>
        <taxon>asterids</taxon>
        <taxon>campanulids</taxon>
        <taxon>Asterales</taxon>
        <taxon>Asteraceae</taxon>
        <taxon>Asteroideae</taxon>
        <taxon>Heliantheae alliance</taxon>
        <taxon>Millerieae</taxon>
        <taxon>Smallanthus</taxon>
    </lineage>
</organism>
<reference evidence="1 2" key="2">
    <citation type="journal article" date="2022" name="Mol. Ecol. Resour.">
        <title>The genomes of chicory, endive, great burdock and yacon provide insights into Asteraceae paleo-polyploidization history and plant inulin production.</title>
        <authorList>
            <person name="Fan W."/>
            <person name="Wang S."/>
            <person name="Wang H."/>
            <person name="Wang A."/>
            <person name="Jiang F."/>
            <person name="Liu H."/>
            <person name="Zhao H."/>
            <person name="Xu D."/>
            <person name="Zhang Y."/>
        </authorList>
    </citation>
    <scope>NUCLEOTIDE SEQUENCE [LARGE SCALE GENOMIC DNA]</scope>
    <source>
        <strain evidence="2">cv. Yunnan</strain>
        <tissue evidence="1">Leaves</tissue>
    </source>
</reference>
<accession>A0ACB9IPA2</accession>
<keyword evidence="2" id="KW-1185">Reference proteome</keyword>
<name>A0ACB9IPA2_9ASTR</name>
<reference evidence="2" key="1">
    <citation type="journal article" date="2022" name="Mol. Ecol. Resour.">
        <title>The genomes of chicory, endive, great burdock and yacon provide insights into Asteraceae palaeo-polyploidization history and plant inulin production.</title>
        <authorList>
            <person name="Fan W."/>
            <person name="Wang S."/>
            <person name="Wang H."/>
            <person name="Wang A."/>
            <person name="Jiang F."/>
            <person name="Liu H."/>
            <person name="Zhao H."/>
            <person name="Xu D."/>
            <person name="Zhang Y."/>
        </authorList>
    </citation>
    <scope>NUCLEOTIDE SEQUENCE [LARGE SCALE GENOMIC DNA]</scope>
    <source>
        <strain evidence="2">cv. Yunnan</strain>
    </source>
</reference>
<comment type="caution">
    <text evidence="1">The sequence shown here is derived from an EMBL/GenBank/DDBJ whole genome shotgun (WGS) entry which is preliminary data.</text>
</comment>
<proteinExistence type="predicted"/>
<dbReference type="EMBL" id="CM042024">
    <property type="protein sequence ID" value="KAI3809835.1"/>
    <property type="molecule type" value="Genomic_DNA"/>
</dbReference>
<gene>
    <name evidence="1" type="ORF">L1987_19435</name>
</gene>
<dbReference type="Proteomes" id="UP001056120">
    <property type="component" value="Linkage Group LG07"/>
</dbReference>